<sequence>MSDSPRPVLVTGGNRGIGLAVARALAEGGDRVVVASRSGEAPDGLEAVQCDVSDTASVDAAFTAAEQLVGGPIEVLVANAGITSDTLLLRMSDEDFATVLDTNLTGAFRCARRASKGMIRLKRGRMIFISSVVGLLGSAGQVNYAASKAGLVGMARSITRELGGRNITANVVAPGFIDTEMTQALSEDQRAAYVKQIPAGRLAEASEVAAAVRFLAGPDAAYISGAVLPVDGGLGMGH</sequence>
<gene>
    <name evidence="4" type="ORF">FB554_1390</name>
</gene>
<proteinExistence type="inferred from homology"/>
<dbReference type="PANTHER" id="PTHR42879:SF2">
    <property type="entry name" value="3-OXOACYL-[ACYL-CARRIER-PROTEIN] REDUCTASE FABG"/>
    <property type="match status" value="1"/>
</dbReference>
<dbReference type="NCBIfam" id="NF009466">
    <property type="entry name" value="PRK12826.1-2"/>
    <property type="match status" value="1"/>
</dbReference>
<dbReference type="PANTHER" id="PTHR42879">
    <property type="entry name" value="3-OXOACYL-(ACYL-CARRIER-PROTEIN) REDUCTASE"/>
    <property type="match status" value="1"/>
</dbReference>
<keyword evidence="5" id="KW-1185">Reference proteome</keyword>
<dbReference type="SUPFAM" id="SSF51735">
    <property type="entry name" value="NAD(P)-binding Rossmann-fold domains"/>
    <property type="match status" value="1"/>
</dbReference>
<evidence type="ECO:0000256" key="2">
    <source>
        <dbReference type="ARBA" id="ARBA00023002"/>
    </source>
</evidence>
<comment type="caution">
    <text evidence="4">The sequence shown here is derived from an EMBL/GenBank/DDBJ whole genome shotgun (WGS) entry which is preliminary data.</text>
</comment>
<accession>A0A542XBN7</accession>
<dbReference type="PRINTS" id="PR00080">
    <property type="entry name" value="SDRFAMILY"/>
</dbReference>
<dbReference type="RefSeq" id="WP_142005289.1">
    <property type="nucleotide sequence ID" value="NZ_CAJTBP010000001.1"/>
</dbReference>
<feature type="domain" description="Ketoreductase" evidence="3">
    <location>
        <begin position="6"/>
        <end position="180"/>
    </location>
</feature>
<dbReference type="PRINTS" id="PR00081">
    <property type="entry name" value="GDHRDH"/>
</dbReference>
<dbReference type="GO" id="GO:0016491">
    <property type="term" value="F:oxidoreductase activity"/>
    <property type="evidence" value="ECO:0007669"/>
    <property type="project" value="UniProtKB-KW"/>
</dbReference>
<dbReference type="InterPro" id="IPR057326">
    <property type="entry name" value="KR_dom"/>
</dbReference>
<dbReference type="InterPro" id="IPR050259">
    <property type="entry name" value="SDR"/>
</dbReference>
<name>A0A542XBN7_9MICO</name>
<evidence type="ECO:0000313" key="4">
    <source>
        <dbReference type="EMBL" id="TQL33248.1"/>
    </source>
</evidence>
<dbReference type="Pfam" id="PF13561">
    <property type="entry name" value="adh_short_C2"/>
    <property type="match status" value="1"/>
</dbReference>
<dbReference type="InterPro" id="IPR036291">
    <property type="entry name" value="NAD(P)-bd_dom_sf"/>
</dbReference>
<reference evidence="4 5" key="1">
    <citation type="submission" date="2019-06" db="EMBL/GenBank/DDBJ databases">
        <title>Sequencing the genomes of 1000 actinobacteria strains.</title>
        <authorList>
            <person name="Klenk H.-P."/>
        </authorList>
    </citation>
    <scope>NUCLEOTIDE SEQUENCE [LARGE SCALE GENOMIC DNA]</scope>
    <source>
        <strain evidence="4 5">DSM 24617</strain>
    </source>
</reference>
<dbReference type="Proteomes" id="UP000318336">
    <property type="component" value="Unassembled WGS sequence"/>
</dbReference>
<dbReference type="EMBL" id="VFOK01000001">
    <property type="protein sequence ID" value="TQL33248.1"/>
    <property type="molecule type" value="Genomic_DNA"/>
</dbReference>
<evidence type="ECO:0000259" key="3">
    <source>
        <dbReference type="SMART" id="SM00822"/>
    </source>
</evidence>
<dbReference type="SMART" id="SM00822">
    <property type="entry name" value="PKS_KR"/>
    <property type="match status" value="1"/>
</dbReference>
<comment type="similarity">
    <text evidence="1">Belongs to the short-chain dehydrogenases/reductases (SDR) family.</text>
</comment>
<dbReference type="AlphaFoldDB" id="A0A542XBN7"/>
<dbReference type="FunFam" id="3.40.50.720:FF:000173">
    <property type="entry name" value="3-oxoacyl-[acyl-carrier protein] reductase"/>
    <property type="match status" value="1"/>
</dbReference>
<keyword evidence="2" id="KW-0560">Oxidoreductase</keyword>
<evidence type="ECO:0000313" key="5">
    <source>
        <dbReference type="Proteomes" id="UP000318336"/>
    </source>
</evidence>
<dbReference type="InterPro" id="IPR002347">
    <property type="entry name" value="SDR_fam"/>
</dbReference>
<dbReference type="Gene3D" id="3.40.50.720">
    <property type="entry name" value="NAD(P)-binding Rossmann-like Domain"/>
    <property type="match status" value="1"/>
</dbReference>
<organism evidence="4 5">
    <name type="scientific">Barrientosiimonas humi</name>
    <dbReference type="NCBI Taxonomy" id="999931"/>
    <lineage>
        <taxon>Bacteria</taxon>
        <taxon>Bacillati</taxon>
        <taxon>Actinomycetota</taxon>
        <taxon>Actinomycetes</taxon>
        <taxon>Micrococcales</taxon>
        <taxon>Dermacoccaceae</taxon>
        <taxon>Barrientosiimonas</taxon>
    </lineage>
</organism>
<dbReference type="OrthoDB" id="9804774at2"/>
<protein>
    <submittedName>
        <fullName evidence="4">3-oxoacyl-[acyl-carrier protein] reductase</fullName>
    </submittedName>
</protein>
<evidence type="ECO:0000256" key="1">
    <source>
        <dbReference type="ARBA" id="ARBA00006484"/>
    </source>
</evidence>